<protein>
    <submittedName>
        <fullName evidence="5">TauD/TfdA family dioxygenase</fullName>
    </submittedName>
</protein>
<evidence type="ECO:0000313" key="6">
    <source>
        <dbReference type="Proteomes" id="UP000564378"/>
    </source>
</evidence>
<evidence type="ECO:0000256" key="2">
    <source>
        <dbReference type="ARBA" id="ARBA00023002"/>
    </source>
</evidence>
<comment type="caution">
    <text evidence="5">The sequence shown here is derived from an EMBL/GenBank/DDBJ whole genome shotgun (WGS) entry which is preliminary data.</text>
</comment>
<dbReference type="InterPro" id="IPR042098">
    <property type="entry name" value="TauD-like_sf"/>
</dbReference>
<keyword evidence="6" id="KW-1185">Reference proteome</keyword>
<dbReference type="Proteomes" id="UP000564378">
    <property type="component" value="Unassembled WGS sequence"/>
</dbReference>
<keyword evidence="2" id="KW-0560">Oxidoreductase</keyword>
<dbReference type="InterPro" id="IPR050411">
    <property type="entry name" value="AlphaKG_dependent_hydroxylases"/>
</dbReference>
<dbReference type="EMBL" id="JACJVJ010000003">
    <property type="protein sequence ID" value="MBC2778898.1"/>
    <property type="molecule type" value="Genomic_DNA"/>
</dbReference>
<evidence type="ECO:0000256" key="3">
    <source>
        <dbReference type="ARBA" id="ARBA00023194"/>
    </source>
</evidence>
<gene>
    <name evidence="5" type="ORF">H6P80_14835</name>
</gene>
<dbReference type="GO" id="GO:0017000">
    <property type="term" value="P:antibiotic biosynthetic process"/>
    <property type="evidence" value="ECO:0007669"/>
    <property type="project" value="UniProtKB-KW"/>
</dbReference>
<evidence type="ECO:0000313" key="5">
    <source>
        <dbReference type="EMBL" id="MBC2778898.1"/>
    </source>
</evidence>
<dbReference type="InterPro" id="IPR003819">
    <property type="entry name" value="TauD/TfdA-like"/>
</dbReference>
<dbReference type="Gene3D" id="3.60.130.10">
    <property type="entry name" value="Clavaminate synthase-like"/>
    <property type="match status" value="1"/>
</dbReference>
<evidence type="ECO:0000259" key="4">
    <source>
        <dbReference type="Pfam" id="PF02668"/>
    </source>
</evidence>
<dbReference type="PANTHER" id="PTHR10696:SF56">
    <property type="entry name" value="TAUD_TFDA-LIKE DOMAIN-CONTAINING PROTEIN"/>
    <property type="match status" value="1"/>
</dbReference>
<dbReference type="AlphaFoldDB" id="A0A842HXL5"/>
<dbReference type="GO" id="GO:0016706">
    <property type="term" value="F:2-oxoglutarate-dependent dioxygenase activity"/>
    <property type="evidence" value="ECO:0007669"/>
    <property type="project" value="UniProtKB-ARBA"/>
</dbReference>
<evidence type="ECO:0000256" key="1">
    <source>
        <dbReference type="ARBA" id="ARBA00001954"/>
    </source>
</evidence>
<name>A0A842HXL5_9SPHN</name>
<dbReference type="Pfam" id="PF02668">
    <property type="entry name" value="TauD"/>
    <property type="match status" value="1"/>
</dbReference>
<organism evidence="5 6">
    <name type="scientific">Parasphingopyxis marina</name>
    <dbReference type="NCBI Taxonomy" id="2761622"/>
    <lineage>
        <taxon>Bacteria</taxon>
        <taxon>Pseudomonadati</taxon>
        <taxon>Pseudomonadota</taxon>
        <taxon>Alphaproteobacteria</taxon>
        <taxon>Sphingomonadales</taxon>
        <taxon>Sphingomonadaceae</taxon>
        <taxon>Parasphingopyxis</taxon>
    </lineage>
</organism>
<feature type="domain" description="TauD/TfdA-like" evidence="4">
    <location>
        <begin position="50"/>
        <end position="298"/>
    </location>
</feature>
<dbReference type="PANTHER" id="PTHR10696">
    <property type="entry name" value="GAMMA-BUTYROBETAINE HYDROXYLASE-RELATED"/>
    <property type="match status" value="1"/>
</dbReference>
<reference evidence="5 6" key="1">
    <citation type="submission" date="2020-08" db="EMBL/GenBank/DDBJ databases">
        <title>Draft genome sequence of Parasphingopyxis sp. GrpM-11.</title>
        <authorList>
            <person name="Oh J."/>
            <person name="Roh D.-H."/>
        </authorList>
    </citation>
    <scope>NUCLEOTIDE SEQUENCE [LARGE SCALE GENOMIC DNA]</scope>
    <source>
        <strain evidence="5 6">GrpM-11</strain>
    </source>
</reference>
<accession>A0A842HXL5</accession>
<keyword evidence="3" id="KW-0045">Antibiotic biosynthesis</keyword>
<dbReference type="SUPFAM" id="SSF51197">
    <property type="entry name" value="Clavaminate synthase-like"/>
    <property type="match status" value="1"/>
</dbReference>
<sequence length="332" mass="36072">MTGAGVRDPANWRGDDREVAGRLTRILSEDEMRALRNLADCHAGRPTDQIAAVDFSAPEIGGLILDLQHAVMDGAGAMILRGLDPGSMEAGTFERIFWGLGAQLGDGAIQSAAGERIARVEKREDNPEGRGTLMDGELRPHTDLHEILALACIREAAEGGESMLVSAAALRDAVASRDPEALAALERGYYAGINEAVGGAEPVTREPVPIFSETQGRLSCWYNRFFLAAAARARREEFPEAFARAMAVLDEEAMRPGLGYRFDLAPGDMVFWHNWTCLHARQAFKDGDGRTRLLLRLWLNVECGRPVDPRVAARAAAIDADHAAAFARRQVA</sequence>
<comment type="cofactor">
    <cofactor evidence="1">
        <name>Fe(2+)</name>
        <dbReference type="ChEBI" id="CHEBI:29033"/>
    </cofactor>
</comment>
<keyword evidence="5" id="KW-0223">Dioxygenase</keyword>
<proteinExistence type="predicted"/>